<accession>A0ACC6V2J2</accession>
<gene>
    <name evidence="1" type="ORF">TU35_008680</name>
</gene>
<dbReference type="EMBL" id="JZWT02000027">
    <property type="protein sequence ID" value="MFB6491288.1"/>
    <property type="molecule type" value="Genomic_DNA"/>
</dbReference>
<protein>
    <submittedName>
        <fullName evidence="1">Creatininase family protein</fullName>
    </submittedName>
</protein>
<comment type="caution">
    <text evidence="1">The sequence shown here is derived from an EMBL/GenBank/DDBJ whole genome shotgun (WGS) entry which is preliminary data.</text>
</comment>
<sequence length="245" mass="27387">MRWWELAWPDFERADKRVALLPTGVLEAHGPHLPLGTDALMALYIAERAAEKAGALLLPPVWYGTTYVLDKFPGTISIRPETLYLLYRDIFREVARNGVANLIVVNGHGGNADALYMAAKEASREADLTIVVVNWWIDLAKEARRRVLETPEGHAAEDETSEVMAAYPELVKYVPQDADEWVEVKFRVYGRRVYEAEYSRAVQGFPSKASKAKGEAILAEAVEELAKLIEDLRAGRLPLAKASPR</sequence>
<name>A0ACC6V2J2_9CREN</name>
<proteinExistence type="predicted"/>
<evidence type="ECO:0000313" key="2">
    <source>
        <dbReference type="Proteomes" id="UP000033636"/>
    </source>
</evidence>
<reference evidence="1" key="1">
    <citation type="submission" date="2024-07" db="EMBL/GenBank/DDBJ databases">
        <title>Metagenome and Metagenome-Assembled Genomes of Archaea from a hot spring from the geothermal field of Los Azufres, Mexico.</title>
        <authorList>
            <person name="Marin-Paredes R."/>
            <person name="Martinez-Romero E."/>
            <person name="Servin-Garciduenas L.E."/>
        </authorList>
    </citation>
    <scope>NUCLEOTIDE SEQUENCE</scope>
</reference>
<evidence type="ECO:0000313" key="1">
    <source>
        <dbReference type="EMBL" id="MFB6491288.1"/>
    </source>
</evidence>
<organism evidence="1 2">
    <name type="scientific">Thermoproteus sp. AZ2</name>
    <dbReference type="NCBI Taxonomy" id="1609232"/>
    <lineage>
        <taxon>Archaea</taxon>
        <taxon>Thermoproteota</taxon>
        <taxon>Thermoprotei</taxon>
        <taxon>Thermoproteales</taxon>
        <taxon>Thermoproteaceae</taxon>
        <taxon>Thermoproteus</taxon>
    </lineage>
</organism>
<dbReference type="Proteomes" id="UP000033636">
    <property type="component" value="Unassembled WGS sequence"/>
</dbReference>